<comment type="caution">
    <text evidence="2">The sequence shown here is derived from an EMBL/GenBank/DDBJ whole genome shotgun (WGS) entry which is preliminary data.</text>
</comment>
<proteinExistence type="predicted"/>
<feature type="compositionally biased region" description="Basic and acidic residues" evidence="1">
    <location>
        <begin position="1"/>
        <end position="18"/>
    </location>
</feature>
<feature type="compositionally biased region" description="Low complexity" evidence="1">
    <location>
        <begin position="33"/>
        <end position="45"/>
    </location>
</feature>
<dbReference type="EMBL" id="JAGETR010000065">
    <property type="protein sequence ID" value="MBO2006873.1"/>
    <property type="molecule type" value="Genomic_DNA"/>
</dbReference>
<feature type="region of interest" description="Disordered" evidence="1">
    <location>
        <begin position="1"/>
        <end position="56"/>
    </location>
</feature>
<accession>A0A939NJX8</accession>
<name>A0A939NJX8_SERMA</name>
<sequence>MTSCRDDAAAGDKNEVRSVPRASRPAPRPPPITAATPARRSTPQASAFPIAEATRR</sequence>
<protein>
    <submittedName>
        <fullName evidence="2">Uncharacterized protein</fullName>
    </submittedName>
</protein>
<organism evidence="2">
    <name type="scientific">Serratia marcescens</name>
    <dbReference type="NCBI Taxonomy" id="615"/>
    <lineage>
        <taxon>Bacteria</taxon>
        <taxon>Pseudomonadati</taxon>
        <taxon>Pseudomonadota</taxon>
        <taxon>Gammaproteobacteria</taxon>
        <taxon>Enterobacterales</taxon>
        <taxon>Yersiniaceae</taxon>
        <taxon>Serratia</taxon>
    </lineage>
</organism>
<dbReference type="AlphaFoldDB" id="A0A939NJX8"/>
<evidence type="ECO:0000313" key="2">
    <source>
        <dbReference type="EMBL" id="MBO2006873.1"/>
    </source>
</evidence>
<reference evidence="2" key="1">
    <citation type="submission" date="2021-03" db="EMBL/GenBank/DDBJ databases">
        <title>Molecular epidemiology and mechanisms of colistin and carbapenem resistance in Enterobacteriaceae from clinical isolates, the environment and porcine samples in Pretoria, South Africa.</title>
        <authorList>
            <person name="Bogoshi D."/>
            <person name="Mbelle N.M."/>
            <person name="Naidoo V."/>
            <person name="Osei Sekyere J."/>
        </authorList>
    </citation>
    <scope>NUCLEOTIDE SEQUENCE</scope>
    <source>
        <strain evidence="2">C080</strain>
    </source>
</reference>
<gene>
    <name evidence="2" type="ORF">J4732_11135</name>
</gene>
<evidence type="ECO:0000256" key="1">
    <source>
        <dbReference type="SAM" id="MobiDB-lite"/>
    </source>
</evidence>